<dbReference type="EMBL" id="LMTZ01000100">
    <property type="protein sequence ID" value="KST66068.1"/>
    <property type="molecule type" value="Genomic_DNA"/>
</dbReference>
<dbReference type="RefSeq" id="WP_027845482.1">
    <property type="nucleotide sequence ID" value="NZ_LMTZ01000100.1"/>
</dbReference>
<dbReference type="Proteomes" id="UP000053372">
    <property type="component" value="Unassembled WGS sequence"/>
</dbReference>
<feature type="region of interest" description="Disordered" evidence="1">
    <location>
        <begin position="584"/>
        <end position="632"/>
    </location>
</feature>
<proteinExistence type="predicted"/>
<evidence type="ECO:0000313" key="2">
    <source>
        <dbReference type="EMBL" id="KST65544.1"/>
    </source>
</evidence>
<dbReference type="InterPro" id="IPR001646">
    <property type="entry name" value="5peptide_repeat"/>
</dbReference>
<dbReference type="AlphaFoldDB" id="A0A0V7ZM62"/>
<dbReference type="InterPro" id="IPR051082">
    <property type="entry name" value="Pentapeptide-BTB/POZ_domain"/>
</dbReference>
<sequence>MKINFAITPKHRSVFPPEELNISFEHNAHVCSLVVHGDLQNPQVYIIPTALFSTIPTSKCWFFMDISWSKLNGFEFNQYSDSEIRVHINSTPLSSSTGKLKGADKIRINNDLISITFKAEVNQIDLSNKDPRIFLEKCSEYGIKIIDVDFSELINLNNICCSNSYFYNVNFLGCNLENSDFSNSNFYHLRFVDSNLESVIFNKSYFSDVGFLHVVLKKARFEQCHVYRSRIRIEEDRTLIFNDCDLRYSSFIKCDISSKLYNCDLTNADFSEGKISATNFYNCRLNQTIFTKSKFVSLLDEINKSKVNKIKDLEADQTLLIRCCIGNKSEFIKGEQYINNKGKILNCKFNSALMSFVDISNNIIQNTDFEATDLSRAKLYNCEFIRSSFHGRENKAANLSLADISFSKFREECNLSEVNLTKARLVKINIDRCNFVKSVFCEAKLINSNFSLSDMTGSDFRSADLTAVSMDRCKLHSANFYNTQRGSFNLNITSEQKNSEEKKLISNCDIDFIEWSPSPEKYGEIQITKQDFLKIVTGQISPIAVISNLSKESASIVSYIYNDTKAEATAKSAAQDLNDASIEIGGDVNDSEMDGATIETKAYEGSDSDEEDISTNDESNTDESSTEEDEQD</sequence>
<dbReference type="PANTHER" id="PTHR14136:SF17">
    <property type="entry name" value="BTB_POZ DOMAIN-CONTAINING PROTEIN KCTD9"/>
    <property type="match status" value="1"/>
</dbReference>
<name>A0A0V7ZM62_9CYAN</name>
<evidence type="ECO:0000313" key="4">
    <source>
        <dbReference type="Proteomes" id="UP000053372"/>
    </source>
</evidence>
<reference evidence="2 4" key="1">
    <citation type="journal article" date="2015" name="Genome Announc.">
        <title>Draft Genome of the Euendolithic (true boring) Cyanobacterium Mastigocoleus testarum strain BC008.</title>
        <authorList>
            <person name="Guida B.S."/>
            <person name="Garcia-Pichel F."/>
        </authorList>
    </citation>
    <scope>NUCLEOTIDE SEQUENCE [LARGE SCALE GENOMIC DNA]</scope>
    <source>
        <strain evidence="2 4">BC008</strain>
    </source>
</reference>
<dbReference type="PANTHER" id="PTHR14136">
    <property type="entry name" value="BTB_POZ DOMAIN-CONTAINING PROTEIN KCTD9"/>
    <property type="match status" value="1"/>
</dbReference>
<evidence type="ECO:0000313" key="3">
    <source>
        <dbReference type="EMBL" id="KST66068.1"/>
    </source>
</evidence>
<accession>A0A0V7ZM62</accession>
<dbReference type="OrthoDB" id="453165at2"/>
<organism evidence="2 4">
    <name type="scientific">Mastigocoleus testarum BC008</name>
    <dbReference type="NCBI Taxonomy" id="371196"/>
    <lineage>
        <taxon>Bacteria</taxon>
        <taxon>Bacillati</taxon>
        <taxon>Cyanobacteriota</taxon>
        <taxon>Cyanophyceae</taxon>
        <taxon>Nostocales</taxon>
        <taxon>Hapalosiphonaceae</taxon>
        <taxon>Mastigocoleus</taxon>
    </lineage>
</organism>
<keyword evidence="4" id="KW-1185">Reference proteome</keyword>
<dbReference type="SUPFAM" id="SSF141571">
    <property type="entry name" value="Pentapeptide repeat-like"/>
    <property type="match status" value="2"/>
</dbReference>
<evidence type="ECO:0000256" key="1">
    <source>
        <dbReference type="SAM" id="MobiDB-lite"/>
    </source>
</evidence>
<gene>
    <name evidence="3" type="ORF">BC008_24125</name>
    <name evidence="2" type="ORF">BC008_42230</name>
</gene>
<feature type="compositionally biased region" description="Acidic residues" evidence="1">
    <location>
        <begin position="606"/>
        <end position="632"/>
    </location>
</feature>
<dbReference type="EMBL" id="LMTZ01000107">
    <property type="protein sequence ID" value="KST65544.1"/>
    <property type="molecule type" value="Genomic_DNA"/>
</dbReference>
<dbReference type="Gene3D" id="2.160.20.80">
    <property type="entry name" value="E3 ubiquitin-protein ligase SopA"/>
    <property type="match status" value="3"/>
</dbReference>
<dbReference type="Pfam" id="PF00805">
    <property type="entry name" value="Pentapeptide"/>
    <property type="match status" value="4"/>
</dbReference>
<protein>
    <recommendedName>
        <fullName evidence="5">Pentapeptide repeat-containing protein</fullName>
    </recommendedName>
</protein>
<comment type="caution">
    <text evidence="2">The sequence shown here is derived from an EMBL/GenBank/DDBJ whole genome shotgun (WGS) entry which is preliminary data.</text>
</comment>
<evidence type="ECO:0008006" key="5">
    <source>
        <dbReference type="Google" id="ProtNLM"/>
    </source>
</evidence>